<keyword evidence="2" id="KW-1185">Reference proteome</keyword>
<dbReference type="Proteomes" id="UP000265443">
    <property type="component" value="Unassembled WGS sequence"/>
</dbReference>
<evidence type="ECO:0000313" key="2">
    <source>
        <dbReference type="Proteomes" id="UP000265443"/>
    </source>
</evidence>
<reference evidence="1 2" key="1">
    <citation type="submission" date="2018-08" db="EMBL/GenBank/DDBJ databases">
        <title>Meiothermus hypogaeus DSM 23238 genome sequencing project.</title>
        <authorList>
            <person name="Da Costa M.S."/>
            <person name="Albuquerque L."/>
            <person name="Raposo P."/>
            <person name="Froufe H.J.C."/>
            <person name="Barroso C.S."/>
            <person name="Egas C."/>
        </authorList>
    </citation>
    <scope>NUCLEOTIDE SEQUENCE [LARGE SCALE GENOMIC DNA]</scope>
    <source>
        <strain evidence="1 2">DSM 23238</strain>
    </source>
</reference>
<protein>
    <submittedName>
        <fullName evidence="1">Uncharacterized protein</fullName>
    </submittedName>
</protein>
<comment type="caution">
    <text evidence="1">The sequence shown here is derived from an EMBL/GenBank/DDBJ whole genome shotgun (WGS) entry which is preliminary data.</text>
</comment>
<organism evidence="1 2">
    <name type="scientific">Meiothermus hypogaeus</name>
    <dbReference type="NCBI Taxonomy" id="884155"/>
    <lineage>
        <taxon>Bacteria</taxon>
        <taxon>Thermotogati</taxon>
        <taxon>Deinococcota</taxon>
        <taxon>Deinococci</taxon>
        <taxon>Thermales</taxon>
        <taxon>Thermaceae</taxon>
        <taxon>Meiothermus</taxon>
    </lineage>
</organism>
<dbReference type="EMBL" id="QWKY01000105">
    <property type="protein sequence ID" value="RIH74727.1"/>
    <property type="molecule type" value="Genomic_DNA"/>
</dbReference>
<sequence>MRLSPDACYAPKRGPGPAHGCLGFEFPDGNGSVSDRGFLIFGRLILCEERSKIGADDAQVELVKALGDLSHTDSFCSRSRMVSSLPRIGTALLTLARPISGMLPYTASCRSTT</sequence>
<evidence type="ECO:0000313" key="1">
    <source>
        <dbReference type="EMBL" id="RIH74727.1"/>
    </source>
</evidence>
<name>A0ABX9MHR5_9DEIN</name>
<proteinExistence type="predicted"/>
<accession>A0ABX9MHR5</accession>
<gene>
    <name evidence="1" type="ORF">Mhypo_03218</name>
</gene>